<protein>
    <submittedName>
        <fullName evidence="1">Uncharacterized protein</fullName>
    </submittedName>
</protein>
<gene>
    <name evidence="1" type="ORF">MKW98_008421</name>
</gene>
<evidence type="ECO:0000313" key="2">
    <source>
        <dbReference type="Proteomes" id="UP001202328"/>
    </source>
</evidence>
<feature type="non-terminal residue" evidence="1">
    <location>
        <position position="1"/>
    </location>
</feature>
<accession>A0AAD4SH29</accession>
<sequence length="96" mass="10603">HTGANIAKVLSDKLLDWNIDRKIGSITLDNASTNEVVVSELIDKLKPNNGLLLDGELFQVRCSAHVIAIIVDYGMLQIKEEIQKVRNSVKFISQGS</sequence>
<dbReference type="SUPFAM" id="SSF53098">
    <property type="entry name" value="Ribonuclease H-like"/>
    <property type="match status" value="1"/>
</dbReference>
<dbReference type="AlphaFoldDB" id="A0AAD4SH29"/>
<dbReference type="InterPro" id="IPR012337">
    <property type="entry name" value="RNaseH-like_sf"/>
</dbReference>
<dbReference type="Proteomes" id="UP001202328">
    <property type="component" value="Unassembled WGS sequence"/>
</dbReference>
<keyword evidence="2" id="KW-1185">Reference proteome</keyword>
<dbReference type="InterPro" id="IPR052035">
    <property type="entry name" value="ZnF_BED_domain_contain"/>
</dbReference>
<evidence type="ECO:0000313" key="1">
    <source>
        <dbReference type="EMBL" id="KAI3907744.1"/>
    </source>
</evidence>
<organism evidence="1 2">
    <name type="scientific">Papaver atlanticum</name>
    <dbReference type="NCBI Taxonomy" id="357466"/>
    <lineage>
        <taxon>Eukaryota</taxon>
        <taxon>Viridiplantae</taxon>
        <taxon>Streptophyta</taxon>
        <taxon>Embryophyta</taxon>
        <taxon>Tracheophyta</taxon>
        <taxon>Spermatophyta</taxon>
        <taxon>Magnoliopsida</taxon>
        <taxon>Ranunculales</taxon>
        <taxon>Papaveraceae</taxon>
        <taxon>Papaveroideae</taxon>
        <taxon>Papaver</taxon>
    </lineage>
</organism>
<dbReference type="EMBL" id="JAJJMB010010578">
    <property type="protein sequence ID" value="KAI3907744.1"/>
    <property type="molecule type" value="Genomic_DNA"/>
</dbReference>
<name>A0AAD4SH29_9MAGN</name>
<proteinExistence type="predicted"/>
<dbReference type="PANTHER" id="PTHR46481:SF11">
    <property type="entry name" value="ZINC FINGER BED DOMAIN-CONTAINING PROTEIN RICESLEEPER 2-LIKE"/>
    <property type="match status" value="1"/>
</dbReference>
<dbReference type="PANTHER" id="PTHR46481">
    <property type="entry name" value="ZINC FINGER BED DOMAIN-CONTAINING PROTEIN 4"/>
    <property type="match status" value="1"/>
</dbReference>
<comment type="caution">
    <text evidence="1">The sequence shown here is derived from an EMBL/GenBank/DDBJ whole genome shotgun (WGS) entry which is preliminary data.</text>
</comment>
<feature type="non-terminal residue" evidence="1">
    <location>
        <position position="96"/>
    </location>
</feature>
<reference evidence="1" key="1">
    <citation type="submission" date="2022-04" db="EMBL/GenBank/DDBJ databases">
        <title>A functionally conserved STORR gene fusion in Papaver species that diverged 16.8 million years ago.</title>
        <authorList>
            <person name="Catania T."/>
        </authorList>
    </citation>
    <scope>NUCLEOTIDE SEQUENCE</scope>
    <source>
        <strain evidence="1">S-188037</strain>
    </source>
</reference>